<sequence length="446" mass="46224">MLKALGITLAPAFSRSTTHLLCPSATGPKYTRAREWGVPIVGMGWLAAMAREGRVPDVGAFLVDGEEVKVVKGKGKEKEKAEETMVDITNSYESQSPPPQPQDPENPKGKAYFLPPPPPPPAFGEAGPALSGNNNHSRLPPPPSPSPPKRKSALVRRQSTSANVNTSRSPVRMNSSPVRTPPTPLALAEHAVPVPGTQSSVGSPSTASSGGGAGGVPVTLTSRGLVRRATTFPSLAPVRGDSLTRGDGGPSPRARVPSSSPARVPSSTSPSPLRPRGVSVSPPKIPDYRTKALQDSIVSLLGQKRPATPDEGDSTGAGGAGRAKRGKHRSKPQSRQPSDLLPVAAAPDADSVAHRSHLIFGAGRGRSRSLSPAPDADGESYEGFSLGNGNDEQSLRVMYEDPGQRAELQRLASLIGEPFEGSGGVGGGGGKKKSLRRSARRSGGGF</sequence>
<dbReference type="GO" id="GO:0033314">
    <property type="term" value="P:mitotic DNA replication checkpoint signaling"/>
    <property type="evidence" value="ECO:0007669"/>
    <property type="project" value="TreeGrafter"/>
</dbReference>
<dbReference type="SUPFAM" id="SSF52113">
    <property type="entry name" value="BRCT domain"/>
    <property type="match status" value="1"/>
</dbReference>
<dbReference type="InterPro" id="IPR001357">
    <property type="entry name" value="BRCT_dom"/>
</dbReference>
<feature type="compositionally biased region" description="Low complexity" evidence="2">
    <location>
        <begin position="250"/>
        <end position="276"/>
    </location>
</feature>
<feature type="domain" description="BRCT" evidence="3">
    <location>
        <begin position="1"/>
        <end position="63"/>
    </location>
</feature>
<dbReference type="EMBL" id="JARJCM010000001">
    <property type="protein sequence ID" value="KAJ7047937.1"/>
    <property type="molecule type" value="Genomic_DNA"/>
</dbReference>
<dbReference type="PROSITE" id="PS50172">
    <property type="entry name" value="BRCT"/>
    <property type="match status" value="1"/>
</dbReference>
<dbReference type="Gene3D" id="3.40.50.10190">
    <property type="entry name" value="BRCT domain"/>
    <property type="match status" value="1"/>
</dbReference>
<feature type="compositionally biased region" description="Low complexity" evidence="2">
    <location>
        <begin position="199"/>
        <end position="208"/>
    </location>
</feature>
<feature type="compositionally biased region" description="Polar residues" evidence="2">
    <location>
        <begin position="157"/>
        <end position="178"/>
    </location>
</feature>
<dbReference type="GO" id="GO:0006270">
    <property type="term" value="P:DNA replication initiation"/>
    <property type="evidence" value="ECO:0007669"/>
    <property type="project" value="TreeGrafter"/>
</dbReference>
<dbReference type="PANTHER" id="PTHR13561">
    <property type="entry name" value="DNA REPLICATION REGULATOR DPB11-RELATED"/>
    <property type="match status" value="1"/>
</dbReference>
<proteinExistence type="predicted"/>
<comment type="caution">
    <text evidence="4">The sequence shown here is derived from an EMBL/GenBank/DDBJ whole genome shotgun (WGS) entry which is preliminary data.</text>
</comment>
<gene>
    <name evidence="4" type="ORF">C8F04DRAFT_26484</name>
</gene>
<dbReference type="InterPro" id="IPR036420">
    <property type="entry name" value="BRCT_dom_sf"/>
</dbReference>
<dbReference type="Pfam" id="PF12738">
    <property type="entry name" value="PTCB-BRCT"/>
    <property type="match status" value="1"/>
</dbReference>
<feature type="region of interest" description="Disordered" evidence="2">
    <location>
        <begin position="418"/>
        <end position="446"/>
    </location>
</feature>
<evidence type="ECO:0000256" key="2">
    <source>
        <dbReference type="SAM" id="MobiDB-lite"/>
    </source>
</evidence>
<protein>
    <recommendedName>
        <fullName evidence="3">BRCT domain-containing protein</fullName>
    </recommendedName>
</protein>
<dbReference type="GO" id="GO:0007095">
    <property type="term" value="P:mitotic G2 DNA damage checkpoint signaling"/>
    <property type="evidence" value="ECO:0007669"/>
    <property type="project" value="TreeGrafter"/>
</dbReference>
<reference evidence="4" key="1">
    <citation type="submission" date="2023-03" db="EMBL/GenBank/DDBJ databases">
        <title>Massive genome expansion in bonnet fungi (Mycena s.s.) driven by repeated elements and novel gene families across ecological guilds.</title>
        <authorList>
            <consortium name="Lawrence Berkeley National Laboratory"/>
            <person name="Harder C.B."/>
            <person name="Miyauchi S."/>
            <person name="Viragh M."/>
            <person name="Kuo A."/>
            <person name="Thoen E."/>
            <person name="Andreopoulos B."/>
            <person name="Lu D."/>
            <person name="Skrede I."/>
            <person name="Drula E."/>
            <person name="Henrissat B."/>
            <person name="Morin E."/>
            <person name="Kohler A."/>
            <person name="Barry K."/>
            <person name="LaButti K."/>
            <person name="Morin E."/>
            <person name="Salamov A."/>
            <person name="Lipzen A."/>
            <person name="Mereny Z."/>
            <person name="Hegedus B."/>
            <person name="Baldrian P."/>
            <person name="Stursova M."/>
            <person name="Weitz H."/>
            <person name="Taylor A."/>
            <person name="Grigoriev I.V."/>
            <person name="Nagy L.G."/>
            <person name="Martin F."/>
            <person name="Kauserud H."/>
        </authorList>
    </citation>
    <scope>NUCLEOTIDE SEQUENCE</scope>
    <source>
        <strain evidence="4">CBHHK200</strain>
    </source>
</reference>
<organism evidence="4 5">
    <name type="scientific">Mycena alexandri</name>
    <dbReference type="NCBI Taxonomy" id="1745969"/>
    <lineage>
        <taxon>Eukaryota</taxon>
        <taxon>Fungi</taxon>
        <taxon>Dikarya</taxon>
        <taxon>Basidiomycota</taxon>
        <taxon>Agaricomycotina</taxon>
        <taxon>Agaricomycetes</taxon>
        <taxon>Agaricomycetidae</taxon>
        <taxon>Agaricales</taxon>
        <taxon>Marasmiineae</taxon>
        <taxon>Mycenaceae</taxon>
        <taxon>Mycena</taxon>
    </lineage>
</organism>
<feature type="compositionally biased region" description="Basic residues" evidence="2">
    <location>
        <begin position="322"/>
        <end position="332"/>
    </location>
</feature>
<name>A0AAD6TQ44_9AGAR</name>
<evidence type="ECO:0000259" key="3">
    <source>
        <dbReference type="PROSITE" id="PS50172"/>
    </source>
</evidence>
<evidence type="ECO:0000256" key="1">
    <source>
        <dbReference type="ARBA" id="ARBA00022737"/>
    </source>
</evidence>
<dbReference type="PANTHER" id="PTHR13561:SF20">
    <property type="entry name" value="DNA TOPOISOMERASE 2-BINDING PROTEIN 1"/>
    <property type="match status" value="1"/>
</dbReference>
<accession>A0AAD6TQ44</accession>
<keyword evidence="5" id="KW-1185">Reference proteome</keyword>
<keyword evidence="1" id="KW-0677">Repeat</keyword>
<feature type="compositionally biased region" description="Basic residues" evidence="2">
    <location>
        <begin position="430"/>
        <end position="440"/>
    </location>
</feature>
<feature type="region of interest" description="Disordered" evidence="2">
    <location>
        <begin position="90"/>
        <end position="392"/>
    </location>
</feature>
<evidence type="ECO:0000313" key="5">
    <source>
        <dbReference type="Proteomes" id="UP001218188"/>
    </source>
</evidence>
<evidence type="ECO:0000313" key="4">
    <source>
        <dbReference type="EMBL" id="KAJ7047937.1"/>
    </source>
</evidence>
<dbReference type="AlphaFoldDB" id="A0AAD6TQ44"/>
<feature type="compositionally biased region" description="Low complexity" evidence="2">
    <location>
        <begin position="337"/>
        <end position="350"/>
    </location>
</feature>
<dbReference type="Proteomes" id="UP001218188">
    <property type="component" value="Unassembled WGS sequence"/>
</dbReference>